<evidence type="ECO:0000256" key="5">
    <source>
        <dbReference type="ARBA" id="ARBA00022695"/>
    </source>
</evidence>
<dbReference type="Pfam" id="PF00940">
    <property type="entry name" value="RNA_pol"/>
    <property type="match status" value="1"/>
</dbReference>
<dbReference type="Gene3D" id="1.10.287.280">
    <property type="match status" value="1"/>
</dbReference>
<dbReference type="GO" id="GO:0003899">
    <property type="term" value="F:DNA-directed RNA polymerase activity"/>
    <property type="evidence" value="ECO:0007669"/>
    <property type="project" value="UniProtKB-EC"/>
</dbReference>
<keyword evidence="3" id="KW-0240">DNA-directed RNA polymerase</keyword>
<evidence type="ECO:0000259" key="9">
    <source>
        <dbReference type="Pfam" id="PF00940"/>
    </source>
</evidence>
<dbReference type="GO" id="GO:0001018">
    <property type="term" value="F:mitochondrial promoter sequence-specific DNA binding"/>
    <property type="evidence" value="ECO:0007669"/>
    <property type="project" value="TreeGrafter"/>
</dbReference>
<dbReference type="PANTHER" id="PTHR10102:SF0">
    <property type="entry name" value="DNA-DIRECTED RNA POLYMERASE, MITOCHONDRIAL"/>
    <property type="match status" value="1"/>
</dbReference>
<dbReference type="PANTHER" id="PTHR10102">
    <property type="entry name" value="DNA-DIRECTED RNA POLYMERASE, MITOCHONDRIAL"/>
    <property type="match status" value="1"/>
</dbReference>
<protein>
    <recommendedName>
        <fullName evidence="2">DNA-directed RNA polymerase</fullName>
        <ecNumber evidence="2">2.7.7.6</ecNumber>
    </recommendedName>
</protein>
<dbReference type="AlphaFoldDB" id="A0A183GWN8"/>
<dbReference type="EMBL" id="UZAH01042011">
    <property type="protein sequence ID" value="VDP60995.1"/>
    <property type="molecule type" value="Genomic_DNA"/>
</dbReference>
<evidence type="ECO:0000313" key="10">
    <source>
        <dbReference type="EMBL" id="VDP60995.1"/>
    </source>
</evidence>
<dbReference type="InterPro" id="IPR046950">
    <property type="entry name" value="DNA-dir_Rpol_C_phage-type"/>
</dbReference>
<accession>A0A183GWN8</accession>
<evidence type="ECO:0000256" key="6">
    <source>
        <dbReference type="ARBA" id="ARBA00022946"/>
    </source>
</evidence>
<comment type="catalytic activity">
    <reaction evidence="8">
        <text>RNA(n) + a ribonucleoside 5'-triphosphate = RNA(n+1) + diphosphate</text>
        <dbReference type="Rhea" id="RHEA:21248"/>
        <dbReference type="Rhea" id="RHEA-COMP:14527"/>
        <dbReference type="Rhea" id="RHEA-COMP:17342"/>
        <dbReference type="ChEBI" id="CHEBI:33019"/>
        <dbReference type="ChEBI" id="CHEBI:61557"/>
        <dbReference type="ChEBI" id="CHEBI:140395"/>
        <dbReference type="EC" id="2.7.7.6"/>
    </reaction>
</comment>
<keyword evidence="5" id="KW-0548">Nucleotidyltransferase</keyword>
<dbReference type="GO" id="GO:0034245">
    <property type="term" value="C:mitochondrial DNA-directed RNA polymerase complex"/>
    <property type="evidence" value="ECO:0007669"/>
    <property type="project" value="TreeGrafter"/>
</dbReference>
<dbReference type="WBParaSite" id="HPBE_0002710801-mRNA-1">
    <property type="protein sequence ID" value="HPBE_0002710801-mRNA-1"/>
    <property type="gene ID" value="HPBE_0002710801"/>
</dbReference>
<sequence length="197" mass="23037">MLDVLCQEFFGENVRMEDVDKAKYVQYSKKKAEAVKRRNELNSLWCWMKYRIVLARHFREQTLFFPHNMDFRGRVYPVSPYLSHMGDDVNRCILKFAKGRPLGERGFLWLKLHCINLTGKMKRNSIEDRLKAAEEQLDDILDSANHPLDATCGLKGVCLGKGWWLESEEPWQTLAACMEIRDALAYQGKIEDFVRSV</sequence>
<evidence type="ECO:0000256" key="4">
    <source>
        <dbReference type="ARBA" id="ARBA00022679"/>
    </source>
</evidence>
<gene>
    <name evidence="10" type="ORF">HPBE_LOCUS27107</name>
</gene>
<evidence type="ECO:0000256" key="7">
    <source>
        <dbReference type="ARBA" id="ARBA00023163"/>
    </source>
</evidence>
<dbReference type="Proteomes" id="UP000050761">
    <property type="component" value="Unassembled WGS sequence"/>
</dbReference>
<evidence type="ECO:0000313" key="12">
    <source>
        <dbReference type="WBParaSite" id="HPBE_0002710801-mRNA-1"/>
    </source>
</evidence>
<reference evidence="12" key="2">
    <citation type="submission" date="2019-09" db="UniProtKB">
        <authorList>
            <consortium name="WormBaseParasite"/>
        </authorList>
    </citation>
    <scope>IDENTIFICATION</scope>
</reference>
<dbReference type="EC" id="2.7.7.6" evidence="2"/>
<dbReference type="OrthoDB" id="276422at2759"/>
<keyword evidence="4" id="KW-0808">Transferase</keyword>
<dbReference type="InterPro" id="IPR002092">
    <property type="entry name" value="DNA-dir_Rpol_phage-type"/>
</dbReference>
<proteinExistence type="inferred from homology"/>
<keyword evidence="11" id="KW-1185">Reference proteome</keyword>
<comment type="similarity">
    <text evidence="1">Belongs to the phage and mitochondrial RNA polymerase family.</text>
</comment>
<dbReference type="SUPFAM" id="SSF56672">
    <property type="entry name" value="DNA/RNA polymerases"/>
    <property type="match status" value="1"/>
</dbReference>
<evidence type="ECO:0000256" key="2">
    <source>
        <dbReference type="ARBA" id="ARBA00012418"/>
    </source>
</evidence>
<keyword evidence="7" id="KW-0804">Transcription</keyword>
<feature type="domain" description="DNA-directed RNA polymerase C-terminal" evidence="9">
    <location>
        <begin position="100"/>
        <end position="194"/>
    </location>
</feature>
<organism evidence="11 12">
    <name type="scientific">Heligmosomoides polygyrus</name>
    <name type="common">Parasitic roundworm</name>
    <dbReference type="NCBI Taxonomy" id="6339"/>
    <lineage>
        <taxon>Eukaryota</taxon>
        <taxon>Metazoa</taxon>
        <taxon>Ecdysozoa</taxon>
        <taxon>Nematoda</taxon>
        <taxon>Chromadorea</taxon>
        <taxon>Rhabditida</taxon>
        <taxon>Rhabditina</taxon>
        <taxon>Rhabditomorpha</taxon>
        <taxon>Strongyloidea</taxon>
        <taxon>Heligmosomidae</taxon>
        <taxon>Heligmosomoides</taxon>
    </lineage>
</organism>
<dbReference type="GO" id="GO:0006390">
    <property type="term" value="P:mitochondrial transcription"/>
    <property type="evidence" value="ECO:0007669"/>
    <property type="project" value="TreeGrafter"/>
</dbReference>
<dbReference type="InterPro" id="IPR043502">
    <property type="entry name" value="DNA/RNA_pol_sf"/>
</dbReference>
<name>A0A183GWN8_HELPZ</name>
<evidence type="ECO:0000256" key="3">
    <source>
        <dbReference type="ARBA" id="ARBA00022478"/>
    </source>
</evidence>
<accession>A0A3P8G1P6</accession>
<evidence type="ECO:0000256" key="1">
    <source>
        <dbReference type="ARBA" id="ARBA00009493"/>
    </source>
</evidence>
<evidence type="ECO:0000313" key="11">
    <source>
        <dbReference type="Proteomes" id="UP000050761"/>
    </source>
</evidence>
<evidence type="ECO:0000256" key="8">
    <source>
        <dbReference type="ARBA" id="ARBA00048552"/>
    </source>
</evidence>
<dbReference type="FunFam" id="1.10.287.280:FF:000001">
    <property type="entry name" value="DNA-directed RNA polymerase"/>
    <property type="match status" value="1"/>
</dbReference>
<keyword evidence="6" id="KW-0809">Transit peptide</keyword>
<reference evidence="10 11" key="1">
    <citation type="submission" date="2018-11" db="EMBL/GenBank/DDBJ databases">
        <authorList>
            <consortium name="Pathogen Informatics"/>
        </authorList>
    </citation>
    <scope>NUCLEOTIDE SEQUENCE [LARGE SCALE GENOMIC DNA]</scope>
</reference>